<dbReference type="SUPFAM" id="SSF49785">
    <property type="entry name" value="Galactose-binding domain-like"/>
    <property type="match status" value="1"/>
</dbReference>
<accession>A0A7Y0EJ38</accession>
<evidence type="ECO:0000256" key="2">
    <source>
        <dbReference type="SAM" id="SignalP"/>
    </source>
</evidence>
<organism evidence="5 6">
    <name type="scientific">Clostridium muellerianum</name>
    <dbReference type="NCBI Taxonomy" id="2716538"/>
    <lineage>
        <taxon>Bacteria</taxon>
        <taxon>Bacillati</taxon>
        <taxon>Bacillota</taxon>
        <taxon>Clostridia</taxon>
        <taxon>Eubacteriales</taxon>
        <taxon>Clostridiaceae</taxon>
        <taxon>Clostridium</taxon>
    </lineage>
</organism>
<feature type="domain" description="SbsA Ig-like" evidence="4">
    <location>
        <begin position="37"/>
        <end position="106"/>
    </location>
</feature>
<evidence type="ECO:0000313" key="5">
    <source>
        <dbReference type="EMBL" id="NMM64423.1"/>
    </source>
</evidence>
<protein>
    <recommendedName>
        <fullName evidence="7">SbsA Ig-like domain-containing protein</fullName>
    </recommendedName>
</protein>
<evidence type="ECO:0000259" key="4">
    <source>
        <dbReference type="Pfam" id="PF13205"/>
    </source>
</evidence>
<dbReference type="Pfam" id="PF13205">
    <property type="entry name" value="Big_5"/>
    <property type="match status" value="1"/>
</dbReference>
<feature type="chain" id="PRO_5031390298" description="SbsA Ig-like domain-containing protein" evidence="2">
    <location>
        <begin position="26"/>
        <end position="273"/>
    </location>
</feature>
<keyword evidence="1 2" id="KW-0732">Signal</keyword>
<sequence length="273" mass="30496">MKLLKKISSLAISFIIFSVSIPVHASDTGTWRTLPDRTNIALDKTWTLTFNQDVTPDKIDGITIENEQTNTYIPVSVNLHPTSNSKQIQITPVNNYDSNTKYSLRLFLNNGKRIKLNFTTQDTNDLEYINFSDFQNGKGMYDKTLGLGLIAFNSSYKAQVRQKSYSLNNGINFSCTAVPDDFTYLLGKKMRKLTGYYASPDDISGSGSLIKICGDGKELLNVNPQRGDELIYFEIDVTGIDKLEFTTDNSGNSRAGVLYDLRLGYDKGTALNN</sequence>
<name>A0A7Y0EJ38_9CLOT</name>
<dbReference type="Pfam" id="PF08305">
    <property type="entry name" value="NPCBM"/>
    <property type="match status" value="1"/>
</dbReference>
<dbReference type="InterPro" id="IPR032812">
    <property type="entry name" value="SbsA_Ig"/>
</dbReference>
<reference evidence="5 6" key="2">
    <citation type="submission" date="2020-06" db="EMBL/GenBank/DDBJ databases">
        <title>Complete Genome Sequence of Clostridium muelleri sp. nov. P21T, an Acid-Alcohol Producing Acetogen Isolated from Old Hay.</title>
        <authorList>
            <person name="Duncan K.E."/>
            <person name="Tanner R.S."/>
        </authorList>
    </citation>
    <scope>NUCLEOTIDE SEQUENCE [LARGE SCALE GENOMIC DNA]</scope>
    <source>
        <strain evidence="5 6">P21</strain>
    </source>
</reference>
<dbReference type="Proteomes" id="UP000537131">
    <property type="component" value="Unassembled WGS sequence"/>
</dbReference>
<gene>
    <name evidence="5" type="ORF">HBE96_17530</name>
</gene>
<evidence type="ECO:0008006" key="7">
    <source>
        <dbReference type="Google" id="ProtNLM"/>
    </source>
</evidence>
<feature type="signal peptide" evidence="2">
    <location>
        <begin position="1"/>
        <end position="25"/>
    </location>
</feature>
<evidence type="ECO:0000259" key="3">
    <source>
        <dbReference type="Pfam" id="PF08305"/>
    </source>
</evidence>
<dbReference type="InterPro" id="IPR038637">
    <property type="entry name" value="NPCBM_sf"/>
</dbReference>
<dbReference type="Gene3D" id="2.60.120.1060">
    <property type="entry name" value="NPCBM/NEW2 domain"/>
    <property type="match status" value="1"/>
</dbReference>
<dbReference type="AlphaFoldDB" id="A0A7Y0EJ38"/>
<dbReference type="InterPro" id="IPR013222">
    <property type="entry name" value="Glyco_hyd_98_carb-bd"/>
</dbReference>
<dbReference type="EMBL" id="JABBNI010000036">
    <property type="protein sequence ID" value="NMM64423.1"/>
    <property type="molecule type" value="Genomic_DNA"/>
</dbReference>
<evidence type="ECO:0000256" key="1">
    <source>
        <dbReference type="ARBA" id="ARBA00022729"/>
    </source>
</evidence>
<feature type="domain" description="Glycosyl hydrolase family 98 putative carbohydrate-binding module" evidence="3">
    <location>
        <begin position="179"/>
        <end position="254"/>
    </location>
</feature>
<dbReference type="RefSeq" id="WP_169299002.1">
    <property type="nucleotide sequence ID" value="NZ_JABBNI010000036.1"/>
</dbReference>
<comment type="caution">
    <text evidence="5">The sequence shown here is derived from an EMBL/GenBank/DDBJ whole genome shotgun (WGS) entry which is preliminary data.</text>
</comment>
<proteinExistence type="predicted"/>
<dbReference type="InterPro" id="IPR008979">
    <property type="entry name" value="Galactose-bd-like_sf"/>
</dbReference>
<reference evidence="5 6" key="1">
    <citation type="submission" date="2020-04" db="EMBL/GenBank/DDBJ databases">
        <authorList>
            <person name="Doyle D.A."/>
        </authorList>
    </citation>
    <scope>NUCLEOTIDE SEQUENCE [LARGE SCALE GENOMIC DNA]</scope>
    <source>
        <strain evidence="5 6">P21</strain>
    </source>
</reference>
<evidence type="ECO:0000313" key="6">
    <source>
        <dbReference type="Proteomes" id="UP000537131"/>
    </source>
</evidence>
<keyword evidence="6" id="KW-1185">Reference proteome</keyword>